<dbReference type="PANTHER" id="PTHR15160:SF1">
    <property type="entry name" value="VON HIPPEL-LINDAU DISEASE TUMOR SUPPRESSOR"/>
    <property type="match status" value="1"/>
</dbReference>
<dbReference type="SUPFAM" id="SSF49468">
    <property type="entry name" value="VHL"/>
    <property type="match status" value="1"/>
</dbReference>
<accession>A0A835W9V6</accession>
<dbReference type="PANTHER" id="PTHR15160">
    <property type="entry name" value="VON HIPPEL-LINDAU PROTEIN"/>
    <property type="match status" value="1"/>
</dbReference>
<dbReference type="OrthoDB" id="413400at2759"/>
<dbReference type="GO" id="GO:0030891">
    <property type="term" value="C:VCB complex"/>
    <property type="evidence" value="ECO:0007669"/>
    <property type="project" value="TreeGrafter"/>
</dbReference>
<dbReference type="SUPFAM" id="SSF103256">
    <property type="entry name" value="Hypothetical protein TM0160"/>
    <property type="match status" value="1"/>
</dbReference>
<name>A0A835W9V6_CHLIN</name>
<dbReference type="InterPro" id="IPR037140">
    <property type="entry name" value="VHL_beta_dom_sf"/>
</dbReference>
<feature type="domain" description="BFN" evidence="5">
    <location>
        <begin position="259"/>
        <end position="406"/>
    </location>
</feature>
<evidence type="ECO:0000259" key="5">
    <source>
        <dbReference type="PROSITE" id="PS51658"/>
    </source>
</evidence>
<proteinExistence type="inferred from homology"/>
<dbReference type="InterPro" id="IPR036208">
    <property type="entry name" value="VHL_sf"/>
</dbReference>
<evidence type="ECO:0000256" key="4">
    <source>
        <dbReference type="SAM" id="MobiDB-lite"/>
    </source>
</evidence>
<evidence type="ECO:0000313" key="7">
    <source>
        <dbReference type="Proteomes" id="UP000650467"/>
    </source>
</evidence>
<dbReference type="GO" id="GO:0016567">
    <property type="term" value="P:protein ubiquitination"/>
    <property type="evidence" value="ECO:0007669"/>
    <property type="project" value="TreeGrafter"/>
</dbReference>
<dbReference type="PROSITE" id="PS51658">
    <property type="entry name" value="BFN"/>
    <property type="match status" value="1"/>
</dbReference>
<dbReference type="AlphaFoldDB" id="A0A835W9V6"/>
<dbReference type="InterPro" id="IPR036104">
    <property type="entry name" value="BFN_sf"/>
</dbReference>
<evidence type="ECO:0000256" key="1">
    <source>
        <dbReference type="ARBA" id="ARBA00009095"/>
    </source>
</evidence>
<sequence length="466" mass="47966">MHVIQGALQGRCSLLVQRRCLHGRIAGTRRASTKCRVSGSGQQRAVSAAATCDEGAPAAATHDASGPTHAVHLSRRAALLGLSVLSGLTLNLGGGGSAAAAPLLRSLGWTVPSELTVLNDLEHAIKIYWLNYDGDAELFGSLDPGSVFTVKTFESHAWRFVDTSTGSTVAEHVAAAGQQVVRVASKTGGVVAYTTAQSSGMAAPQQHTLAGRGGGGAGLAQQEQLAAPSAAEPPRPLEPSSPAPPATAFEGFDGLGNNETAYSLAQLREVSIYPGGGNVLLALPGSDTPLEVALAGPEALSLVAATGSLEQRRPSTLGTWTRSLLASGVEVRRVCITRMVDGIFYSRIVLSRPNDGEGGGEGGDGGAGATLCSLDATPGDALSLALALRRPIYVNNEVVRLHRSVMDVFIRRRAAMEAAAASGVFDEAAEAEADRAAQDALDSITRAIPSAPRAVHDLQLDHTLSA</sequence>
<dbReference type="InterPro" id="IPR003729">
    <property type="entry name" value="Bi_nuclease_dom"/>
</dbReference>
<dbReference type="Gene3D" id="3.10.690.10">
    <property type="entry name" value="Bifunctional nuclease domain"/>
    <property type="match status" value="1"/>
</dbReference>
<dbReference type="GO" id="GO:0004518">
    <property type="term" value="F:nuclease activity"/>
    <property type="evidence" value="ECO:0007669"/>
    <property type="project" value="InterPro"/>
</dbReference>
<dbReference type="CDD" id="cd05468">
    <property type="entry name" value="pVHL"/>
    <property type="match status" value="1"/>
</dbReference>
<organism evidence="6 7">
    <name type="scientific">Chlamydomonas incerta</name>
    <dbReference type="NCBI Taxonomy" id="51695"/>
    <lineage>
        <taxon>Eukaryota</taxon>
        <taxon>Viridiplantae</taxon>
        <taxon>Chlorophyta</taxon>
        <taxon>core chlorophytes</taxon>
        <taxon>Chlorophyceae</taxon>
        <taxon>CS clade</taxon>
        <taxon>Chlamydomonadales</taxon>
        <taxon>Chlamydomonadaceae</taxon>
        <taxon>Chlamydomonas</taxon>
    </lineage>
</organism>
<dbReference type="EMBL" id="JAEHOC010000004">
    <property type="protein sequence ID" value="KAG2442676.1"/>
    <property type="molecule type" value="Genomic_DNA"/>
</dbReference>
<protein>
    <recommendedName>
        <fullName evidence="5">BFN domain-containing protein</fullName>
    </recommendedName>
</protein>
<gene>
    <name evidence="6" type="ORF">HXX76_002759</name>
</gene>
<comment type="caution">
    <text evidence="6">The sequence shown here is derived from an EMBL/GenBank/DDBJ whole genome shotgun (WGS) entry which is preliminary data.</text>
</comment>
<dbReference type="GO" id="GO:0005634">
    <property type="term" value="C:nucleus"/>
    <property type="evidence" value="ECO:0007669"/>
    <property type="project" value="TreeGrafter"/>
</dbReference>
<evidence type="ECO:0000313" key="6">
    <source>
        <dbReference type="EMBL" id="KAG2442676.1"/>
    </source>
</evidence>
<dbReference type="Proteomes" id="UP000650467">
    <property type="component" value="Unassembled WGS sequence"/>
</dbReference>
<comment type="function">
    <text evidence="3">Bifunctional nuclease with both RNase and DNase activities. Involved in basal defense response. Participates in abscisic acid-derived callose deposition following infection by a necrotrophic pathogen.</text>
</comment>
<dbReference type="InterPro" id="IPR024053">
    <property type="entry name" value="VHL_beta_dom"/>
</dbReference>
<reference evidence="6" key="1">
    <citation type="journal article" date="2020" name="bioRxiv">
        <title>Comparative genomics of Chlamydomonas.</title>
        <authorList>
            <person name="Craig R.J."/>
            <person name="Hasan A.R."/>
            <person name="Ness R.W."/>
            <person name="Keightley P.D."/>
        </authorList>
    </citation>
    <scope>NUCLEOTIDE SEQUENCE</scope>
    <source>
        <strain evidence="6">SAG 7.73</strain>
    </source>
</reference>
<keyword evidence="7" id="KW-1185">Reference proteome</keyword>
<comment type="similarity">
    <text evidence="2">Belongs to the VHL family.</text>
</comment>
<feature type="region of interest" description="Disordered" evidence="4">
    <location>
        <begin position="201"/>
        <end position="247"/>
    </location>
</feature>
<feature type="compositionally biased region" description="Low complexity" evidence="4">
    <location>
        <begin position="219"/>
        <end position="230"/>
    </location>
</feature>
<evidence type="ECO:0000256" key="3">
    <source>
        <dbReference type="ARBA" id="ARBA00025428"/>
    </source>
</evidence>
<dbReference type="Gene3D" id="2.60.40.780">
    <property type="entry name" value="von Hippel-Lindau disease tumour suppressor, beta domain"/>
    <property type="match status" value="1"/>
</dbReference>
<dbReference type="Pfam" id="PF01847">
    <property type="entry name" value="VHL"/>
    <property type="match status" value="1"/>
</dbReference>
<dbReference type="Pfam" id="PF02577">
    <property type="entry name" value="BFN_dom"/>
    <property type="match status" value="1"/>
</dbReference>
<feature type="compositionally biased region" description="Pro residues" evidence="4">
    <location>
        <begin position="231"/>
        <end position="245"/>
    </location>
</feature>
<dbReference type="InterPro" id="IPR022772">
    <property type="entry name" value="VHL_tumour_suppress_b/a_dom"/>
</dbReference>
<evidence type="ECO:0000256" key="2">
    <source>
        <dbReference type="ARBA" id="ARBA00010057"/>
    </source>
</evidence>
<comment type="similarity">
    <text evidence="1">Belongs to the bifunctional nuclease family.</text>
</comment>